<dbReference type="PANTHER" id="PTHR43245">
    <property type="entry name" value="BIFUNCTIONAL POLYMYXIN RESISTANCE PROTEIN ARNA"/>
    <property type="match status" value="1"/>
</dbReference>
<dbReference type="Gene3D" id="3.90.79.40">
    <property type="entry name" value="EvaA sugar 2,3-dehydratase subunit"/>
    <property type="match status" value="1"/>
</dbReference>
<feature type="compositionally biased region" description="Pro residues" evidence="1">
    <location>
        <begin position="24"/>
        <end position="39"/>
    </location>
</feature>
<feature type="region of interest" description="Disordered" evidence="1">
    <location>
        <begin position="1"/>
        <end position="59"/>
    </location>
</feature>
<feature type="domain" description="dTDP-4-dehydro-6-deoxy-alpha-D-glucopyranose 2,3-dehydratase" evidence="2">
    <location>
        <begin position="66"/>
        <end position="263"/>
    </location>
</feature>
<accession>A0A6G2BJS8</accession>
<feature type="region of interest" description="Disordered" evidence="1">
    <location>
        <begin position="532"/>
        <end position="552"/>
    </location>
</feature>
<keyword evidence="4" id="KW-1185">Reference proteome</keyword>
<dbReference type="RefSeq" id="WP_155072815.1">
    <property type="nucleotide sequence ID" value="NZ_WIXO01000001.1"/>
</dbReference>
<dbReference type="GO" id="GO:0016829">
    <property type="term" value="F:lyase activity"/>
    <property type="evidence" value="ECO:0007669"/>
    <property type="project" value="InterPro"/>
</dbReference>
<protein>
    <submittedName>
        <fullName evidence="3">NAD-dependent epimerase/dehydratase family protein</fullName>
    </submittedName>
</protein>
<dbReference type="InterPro" id="IPR038153">
    <property type="entry name" value="EvaA-like_sf"/>
</dbReference>
<dbReference type="InterPro" id="IPR005212">
    <property type="entry name" value="EvaA-like"/>
</dbReference>
<dbReference type="EMBL" id="WIXO01000001">
    <property type="protein sequence ID" value="MTE22313.1"/>
    <property type="molecule type" value="Genomic_DNA"/>
</dbReference>
<reference evidence="3 4" key="1">
    <citation type="submission" date="2019-11" db="EMBL/GenBank/DDBJ databases">
        <authorList>
            <person name="Yuan L."/>
        </authorList>
    </citation>
    <scope>NUCLEOTIDE SEQUENCE [LARGE SCALE GENOMIC DNA]</scope>
    <source>
        <strain evidence="3 4">TRM43335</strain>
    </source>
</reference>
<dbReference type="SUPFAM" id="SSF51735">
    <property type="entry name" value="NAD(P)-binding Rossmann-fold domains"/>
    <property type="match status" value="1"/>
</dbReference>
<evidence type="ECO:0000256" key="1">
    <source>
        <dbReference type="SAM" id="MobiDB-lite"/>
    </source>
</evidence>
<feature type="domain" description="dTDP-4-dehydro-6-deoxy-alpha-D-glucopyranose 2,3-dehydratase" evidence="2">
    <location>
        <begin position="296"/>
        <end position="370"/>
    </location>
</feature>
<evidence type="ECO:0000313" key="3">
    <source>
        <dbReference type="EMBL" id="MTE22313.1"/>
    </source>
</evidence>
<name>A0A6G2BJS8_9ACTN</name>
<organism evidence="3 4">
    <name type="scientific">Streptomyces taklimakanensis</name>
    <dbReference type="NCBI Taxonomy" id="2569853"/>
    <lineage>
        <taxon>Bacteria</taxon>
        <taxon>Bacillati</taxon>
        <taxon>Actinomycetota</taxon>
        <taxon>Actinomycetes</taxon>
        <taxon>Kitasatosporales</taxon>
        <taxon>Streptomycetaceae</taxon>
        <taxon>Streptomyces</taxon>
    </lineage>
</organism>
<dbReference type="Proteomes" id="UP000473014">
    <property type="component" value="Unassembled WGS sequence"/>
</dbReference>
<dbReference type="OrthoDB" id="9814961at2"/>
<gene>
    <name evidence="3" type="ORF">F0L17_25065</name>
</gene>
<proteinExistence type="predicted"/>
<sequence>MRGAGATLTGPRCPGTPPRSRSPASPPRPRPRPPAPCAPPGGGSRHRRLPRRPRRAVPASAAGGRFAAWWAERRRAARLTVTPIPFADLDQWGFAPAGGDLAHASGRFFTVTGLRRYDAGTAVHDQPIIAQPEIGVLGILVKRFGGVPHALMQAKAEPGNIGSVQLSPTVQATQSNYTRVHRGAATRHLEHFVGTARGRVLVDTLQSEQGAWFRHKRNRNMVVEATGDVTEHPNHHWVELEELRRLLRVDHLVNMDARSVLACAPFFRPPDTGDDPFLRALARSYRDPAVGRHGEQEVRTWLNDAKSRCAWNVRLLPLAEVGGWSRTAWELTDDAGRDFRIIAVRVTAGDREVANWSQPLLAPRGPGLAATAEGVLRAVSVRPPTVFGDCPTPTAVDRGVVTAMARRALAGEPLTVWRDGGIARDVLYVTDAARALVAALDHTDALAGRHWVVGTGRPTRLTDLFAAVAEVAAERTGRPPVPVVTVDPPAHATPPDFHSYTVDASAFREVTGWEPRVPLRTGLERAVRFLAGTDAGEPPARCRPGRGESAAR</sequence>
<dbReference type="InterPro" id="IPR050177">
    <property type="entry name" value="Lipid_A_modif_metabolic_enz"/>
</dbReference>
<feature type="compositionally biased region" description="Basic residues" evidence="1">
    <location>
        <begin position="44"/>
        <end position="55"/>
    </location>
</feature>
<dbReference type="AlphaFoldDB" id="A0A6G2BJS8"/>
<dbReference type="Gene3D" id="3.40.50.720">
    <property type="entry name" value="NAD(P)-binding Rossmann-like Domain"/>
    <property type="match status" value="1"/>
</dbReference>
<evidence type="ECO:0000259" key="2">
    <source>
        <dbReference type="Pfam" id="PF03559"/>
    </source>
</evidence>
<evidence type="ECO:0000313" key="4">
    <source>
        <dbReference type="Proteomes" id="UP000473014"/>
    </source>
</evidence>
<dbReference type="InterPro" id="IPR036291">
    <property type="entry name" value="NAD(P)-bd_dom_sf"/>
</dbReference>
<dbReference type="Pfam" id="PF03559">
    <property type="entry name" value="Hexose_dehydrat"/>
    <property type="match status" value="2"/>
</dbReference>
<comment type="caution">
    <text evidence="3">The sequence shown here is derived from an EMBL/GenBank/DDBJ whole genome shotgun (WGS) entry which is preliminary data.</text>
</comment>
<dbReference type="PANTHER" id="PTHR43245:SF13">
    <property type="entry name" value="UDP-D-APIOSE_UDP-D-XYLOSE SYNTHASE 2"/>
    <property type="match status" value="1"/>
</dbReference>